<gene>
    <name evidence="1" type="ORF">BO66DRAFT_121094</name>
</gene>
<evidence type="ECO:0000313" key="1">
    <source>
        <dbReference type="EMBL" id="RAH68755.1"/>
    </source>
</evidence>
<sequence>MRRIRAWGQDSSERKHETPEHNDSKEKRSIKDRLRTKFSSRHYDDDAIPKRTGGERSSCLEPVHHGHGSSRPGSASECGETPRANSPSLRESTKTLEELVMKNLWQVALEELREKEGRLVAAYEQDLAKASNKNQNGEKQVQGGPLGRTEPHQQLVREALQRLEDGQLVIPRRCRQSAIGNHVQRIVQIVLSVKDVISQAVSAEPHASLAWAGVLVVLPVSIHLQNFDLIN</sequence>
<organism evidence="1 2">
    <name type="scientific">Aspergillus aculeatinus CBS 121060</name>
    <dbReference type="NCBI Taxonomy" id="1448322"/>
    <lineage>
        <taxon>Eukaryota</taxon>
        <taxon>Fungi</taxon>
        <taxon>Dikarya</taxon>
        <taxon>Ascomycota</taxon>
        <taxon>Pezizomycotina</taxon>
        <taxon>Eurotiomycetes</taxon>
        <taxon>Eurotiomycetidae</taxon>
        <taxon>Eurotiales</taxon>
        <taxon>Aspergillaceae</taxon>
        <taxon>Aspergillus</taxon>
        <taxon>Aspergillus subgen. Circumdati</taxon>
    </lineage>
</organism>
<keyword evidence="2" id="KW-1185">Reference proteome</keyword>
<reference evidence="1" key="1">
    <citation type="submission" date="2018-02" db="EMBL/GenBank/DDBJ databases">
        <title>The genomes of Aspergillus section Nigri reveals drivers in fungal speciation.</title>
        <authorList>
            <consortium name="DOE Joint Genome Institute"/>
            <person name="Vesth T.C."/>
            <person name="Nybo J."/>
            <person name="Theobald S."/>
            <person name="Brandl J."/>
            <person name="Frisvad J.C."/>
            <person name="Nielsen K.F."/>
            <person name="Lyhne E.K."/>
            <person name="Kogle M.E."/>
            <person name="Kuo A."/>
            <person name="Riley R."/>
            <person name="Clum A."/>
            <person name="Nolan M."/>
            <person name="Lipzen A."/>
            <person name="Salamov A."/>
            <person name="Henrissat B."/>
            <person name="Wiebenga A."/>
            <person name="De vries R.P."/>
            <person name="Grigoriev I.V."/>
            <person name="Mortensen U.H."/>
            <person name="Andersen M.R."/>
            <person name="Baker S.E."/>
        </authorList>
    </citation>
    <scope>NUCLEOTIDE SEQUENCE</scope>
    <source>
        <strain evidence="1">CBS 121060</strain>
    </source>
</reference>
<accession>A0ACD1H5M5</accession>
<dbReference type="Proteomes" id="UP000249661">
    <property type="component" value="Unassembled WGS sequence"/>
</dbReference>
<dbReference type="EMBL" id="KZ824964">
    <property type="protein sequence ID" value="RAH68755.1"/>
    <property type="molecule type" value="Genomic_DNA"/>
</dbReference>
<evidence type="ECO:0000313" key="2">
    <source>
        <dbReference type="Proteomes" id="UP000249661"/>
    </source>
</evidence>
<name>A0ACD1H5M5_9EURO</name>
<protein>
    <submittedName>
        <fullName evidence="1">Uncharacterized protein</fullName>
    </submittedName>
</protein>
<proteinExistence type="predicted"/>